<dbReference type="SUPFAM" id="SSF161098">
    <property type="entry name" value="MetI-like"/>
    <property type="match status" value="1"/>
</dbReference>
<keyword evidence="7 8" id="KW-0472">Membrane</keyword>
<comment type="caution">
    <text evidence="10">The sequence shown here is derived from an EMBL/GenBank/DDBJ whole genome shotgun (WGS) entry which is preliminary data.</text>
</comment>
<accession>A0ABW5WF25</accession>
<dbReference type="InterPro" id="IPR043429">
    <property type="entry name" value="ArtM/GltK/GlnP/TcyL/YhdX-like"/>
</dbReference>
<evidence type="ECO:0000256" key="3">
    <source>
        <dbReference type="ARBA" id="ARBA00022475"/>
    </source>
</evidence>
<dbReference type="CDD" id="cd06261">
    <property type="entry name" value="TM_PBP2"/>
    <property type="match status" value="1"/>
</dbReference>
<name>A0ABW5WF25_9PSEU</name>
<keyword evidence="5" id="KW-0029">Amino-acid transport</keyword>
<dbReference type="PANTHER" id="PTHR30614:SF0">
    <property type="entry name" value="L-CYSTINE TRANSPORT SYSTEM PERMEASE PROTEIN TCYL"/>
    <property type="match status" value="1"/>
</dbReference>
<comment type="subcellular location">
    <subcellularLocation>
        <location evidence="1 8">Cell membrane</location>
        <topology evidence="1 8">Multi-pass membrane protein</topology>
    </subcellularLocation>
</comment>
<evidence type="ECO:0000256" key="8">
    <source>
        <dbReference type="RuleBase" id="RU363032"/>
    </source>
</evidence>
<keyword evidence="11" id="KW-1185">Reference proteome</keyword>
<dbReference type="PANTHER" id="PTHR30614">
    <property type="entry name" value="MEMBRANE COMPONENT OF AMINO ACID ABC TRANSPORTER"/>
    <property type="match status" value="1"/>
</dbReference>
<evidence type="ECO:0000256" key="2">
    <source>
        <dbReference type="ARBA" id="ARBA00022448"/>
    </source>
</evidence>
<evidence type="ECO:0000256" key="6">
    <source>
        <dbReference type="ARBA" id="ARBA00022989"/>
    </source>
</evidence>
<evidence type="ECO:0000256" key="1">
    <source>
        <dbReference type="ARBA" id="ARBA00004651"/>
    </source>
</evidence>
<evidence type="ECO:0000256" key="5">
    <source>
        <dbReference type="ARBA" id="ARBA00022970"/>
    </source>
</evidence>
<evidence type="ECO:0000313" key="10">
    <source>
        <dbReference type="EMBL" id="MFD2802412.1"/>
    </source>
</evidence>
<dbReference type="PROSITE" id="PS50928">
    <property type="entry name" value="ABC_TM1"/>
    <property type="match status" value="1"/>
</dbReference>
<feature type="transmembrane region" description="Helical" evidence="8">
    <location>
        <begin position="77"/>
        <end position="98"/>
    </location>
</feature>
<keyword evidence="4 8" id="KW-0812">Transmembrane</keyword>
<evidence type="ECO:0000256" key="7">
    <source>
        <dbReference type="ARBA" id="ARBA00023136"/>
    </source>
</evidence>
<feature type="domain" description="ABC transmembrane type-1" evidence="9">
    <location>
        <begin position="13"/>
        <end position="205"/>
    </location>
</feature>
<keyword evidence="3" id="KW-1003">Cell membrane</keyword>
<feature type="transmembrane region" description="Helical" evidence="8">
    <location>
        <begin position="181"/>
        <end position="204"/>
    </location>
</feature>
<keyword evidence="6 8" id="KW-1133">Transmembrane helix</keyword>
<dbReference type="InterPro" id="IPR035906">
    <property type="entry name" value="MetI-like_sf"/>
</dbReference>
<organism evidence="10 11">
    <name type="scientific">Prauserella oleivorans</name>
    <dbReference type="NCBI Taxonomy" id="1478153"/>
    <lineage>
        <taxon>Bacteria</taxon>
        <taxon>Bacillati</taxon>
        <taxon>Actinomycetota</taxon>
        <taxon>Actinomycetes</taxon>
        <taxon>Pseudonocardiales</taxon>
        <taxon>Pseudonocardiaceae</taxon>
        <taxon>Prauserella</taxon>
    </lineage>
</organism>
<dbReference type="InterPro" id="IPR014342">
    <property type="entry name" value="Ectoine_EhuC"/>
</dbReference>
<evidence type="ECO:0000313" key="11">
    <source>
        <dbReference type="Proteomes" id="UP001597478"/>
    </source>
</evidence>
<dbReference type="InterPro" id="IPR010065">
    <property type="entry name" value="AA_ABC_transptr_permease_3TM"/>
</dbReference>
<dbReference type="InterPro" id="IPR000515">
    <property type="entry name" value="MetI-like"/>
</dbReference>
<dbReference type="RefSeq" id="WP_377394454.1">
    <property type="nucleotide sequence ID" value="NZ_JBHSAN010000052.1"/>
</dbReference>
<proteinExistence type="inferred from homology"/>
<dbReference type="NCBIfam" id="TIGR03004">
    <property type="entry name" value="ectoine_ehuC"/>
    <property type="match status" value="1"/>
</dbReference>
<reference evidence="11" key="1">
    <citation type="journal article" date="2019" name="Int. J. Syst. Evol. Microbiol.">
        <title>The Global Catalogue of Microorganisms (GCM) 10K type strain sequencing project: providing services to taxonomists for standard genome sequencing and annotation.</title>
        <authorList>
            <consortium name="The Broad Institute Genomics Platform"/>
            <consortium name="The Broad Institute Genome Sequencing Center for Infectious Disease"/>
            <person name="Wu L."/>
            <person name="Ma J."/>
        </authorList>
    </citation>
    <scope>NUCLEOTIDE SEQUENCE [LARGE SCALE GENOMIC DNA]</scope>
    <source>
        <strain evidence="11">IBRC-M 10906</strain>
    </source>
</reference>
<dbReference type="Pfam" id="PF00528">
    <property type="entry name" value="BPD_transp_1"/>
    <property type="match status" value="1"/>
</dbReference>
<evidence type="ECO:0000259" key="9">
    <source>
        <dbReference type="PROSITE" id="PS50928"/>
    </source>
</evidence>
<feature type="transmembrane region" description="Helical" evidence="8">
    <location>
        <begin position="12"/>
        <end position="37"/>
    </location>
</feature>
<dbReference type="EMBL" id="JBHUOF010000048">
    <property type="protein sequence ID" value="MFD2802412.1"/>
    <property type="molecule type" value="Genomic_DNA"/>
</dbReference>
<protein>
    <submittedName>
        <fullName evidence="10">Ectoine/hydroxyectoine ABC transporter permease subunit EhuC</fullName>
    </submittedName>
</protein>
<dbReference type="Gene3D" id="1.10.3720.10">
    <property type="entry name" value="MetI-like"/>
    <property type="match status" value="1"/>
</dbReference>
<evidence type="ECO:0000256" key="4">
    <source>
        <dbReference type="ARBA" id="ARBA00022692"/>
    </source>
</evidence>
<comment type="similarity">
    <text evidence="8">Belongs to the binding-protein-dependent transport system permease family.</text>
</comment>
<keyword evidence="2 8" id="KW-0813">Transport</keyword>
<gene>
    <name evidence="10" type="primary">ehuC</name>
    <name evidence="10" type="ORF">ACFS2C_23775</name>
</gene>
<feature type="transmembrane region" description="Helical" evidence="8">
    <location>
        <begin position="49"/>
        <end position="71"/>
    </location>
</feature>
<dbReference type="NCBIfam" id="TIGR01726">
    <property type="entry name" value="HEQRo_perm_3TM"/>
    <property type="match status" value="1"/>
</dbReference>
<dbReference type="Proteomes" id="UP001597478">
    <property type="component" value="Unassembled WGS sequence"/>
</dbReference>
<sequence length="229" mass="24419">MSSGLMAYVWEGLGVTLMLTVFGALLGLVFAFIAGLARSSDRKIVRGAAMVYTELFRGFPSLVLLFALIFIVPQFGYQLNTLFAGVLALALNIGAYAAEVVRGAVKSVPPGQIEAAVALNFTPMQRLRKVILPQAIVAMIPPFSNNLIELLKATSLVSLVYISDLTFAAQLIRASTGETTLVFLGLLVGYGLIALVLTTIMRLLERVAARSLGRTVPKGLFAGKQEVAA</sequence>